<evidence type="ECO:0000313" key="3">
    <source>
        <dbReference type="Proteomes" id="UP000028667"/>
    </source>
</evidence>
<dbReference type="EMBL" id="KJ645900">
    <property type="protein sequence ID" value="AII16955.1"/>
    <property type="molecule type" value="Genomic_DNA"/>
</dbReference>
<dbReference type="Proteomes" id="UP000028667">
    <property type="component" value="Segment"/>
</dbReference>
<reference evidence="2 3" key="1">
    <citation type="journal article" date="2014" name="Virology">
        <title>Genome of brown tide virus (AaV), the little giant of the Megaviridae, elucidates NCLDV genome expansion and host-virus coevolution.</title>
        <authorList>
            <person name="Moniruzzaman M."/>
            <person name="LeCleir G.R."/>
            <person name="Brown C.M."/>
            <person name="Gobler C.J."/>
            <person name="Bidle K.D."/>
            <person name="Wilson W.H."/>
            <person name="Wilhelm S.W."/>
        </authorList>
    </citation>
    <scope>NUCLEOTIDE SEQUENCE [LARGE SCALE GENOMIC DNA]</scope>
    <source>
        <strain evidence="2">BtV-01</strain>
    </source>
</reference>
<organism evidence="2 3">
    <name type="scientific">Aureococcus anophagefferens virus</name>
    <dbReference type="NCBI Taxonomy" id="1474867"/>
    <lineage>
        <taxon>Viruses</taxon>
        <taxon>Varidnaviria</taxon>
        <taxon>Bamfordvirae</taxon>
        <taxon>Nucleocytoviricota</taxon>
        <taxon>Megaviricetes</taxon>
        <taxon>Imitervirales</taxon>
        <taxon>Schizomimiviridae</taxon>
        <taxon>Kratosvirus</taxon>
        <taxon>Kratosvirus quantuckense</taxon>
    </lineage>
</organism>
<dbReference type="OrthoDB" id="999at10501"/>
<name>A0A076FG10_9VIRU</name>
<accession>A0A076FG10</accession>
<feature type="domain" description="Minor capsid protein P8 central region" evidence="1">
    <location>
        <begin position="9"/>
        <end position="128"/>
    </location>
</feature>
<dbReference type="KEGG" id="vg:20041569"/>
<protein>
    <recommendedName>
        <fullName evidence="1">Minor capsid protein P8 central region domain-containing protein</fullName>
    </recommendedName>
</protein>
<evidence type="ECO:0000313" key="2">
    <source>
        <dbReference type="EMBL" id="AII16955.1"/>
    </source>
</evidence>
<dbReference type="InterPro" id="IPR043916">
    <property type="entry name" value="P8_CR"/>
</dbReference>
<dbReference type="GeneID" id="20041569"/>
<proteinExistence type="predicted"/>
<dbReference type="Pfam" id="PF19065">
    <property type="entry name" value="P8_CR"/>
    <property type="match status" value="1"/>
</dbReference>
<evidence type="ECO:0000259" key="1">
    <source>
        <dbReference type="Pfam" id="PF19065"/>
    </source>
</evidence>
<keyword evidence="3" id="KW-1185">Reference proteome</keyword>
<dbReference type="RefSeq" id="YP_009052260.1">
    <property type="nucleotide sequence ID" value="NC_024697.1"/>
</dbReference>
<sequence>MPNELNCLYTESDLSNAFFSDRNKEVLQNNIRYLVYKKSGNNFKIARQSDSELVTIMRSIFFQESRNKLSDINKQVYELNKSVLKFAVNRVLSNVMQHQKYLEDISQEKYTRSIPDRAISVSNRKQLELPKPW</sequence>
<gene>
    <name evidence="2" type="ORF">AaV_186</name>
</gene>